<accession>A0A6M0RSA3</accession>
<dbReference type="Gene3D" id="3.40.630.30">
    <property type="match status" value="1"/>
</dbReference>
<name>A0A6M0RSA3_9CYAN</name>
<dbReference type="InterPro" id="IPR000182">
    <property type="entry name" value="GNAT_dom"/>
</dbReference>
<keyword evidence="3" id="KW-1185">Reference proteome</keyword>
<protein>
    <submittedName>
        <fullName evidence="2">N-acetyltransferase</fullName>
    </submittedName>
</protein>
<organism evidence="2 3">
    <name type="scientific">Adonisia turfae CCMR0081</name>
    <dbReference type="NCBI Taxonomy" id="2292702"/>
    <lineage>
        <taxon>Bacteria</taxon>
        <taxon>Bacillati</taxon>
        <taxon>Cyanobacteriota</taxon>
        <taxon>Adonisia</taxon>
        <taxon>Adonisia turfae</taxon>
    </lineage>
</organism>
<dbReference type="SUPFAM" id="SSF55729">
    <property type="entry name" value="Acyl-CoA N-acyltransferases (Nat)"/>
    <property type="match status" value="1"/>
</dbReference>
<proteinExistence type="predicted"/>
<dbReference type="AlphaFoldDB" id="A0A6M0RSA3"/>
<keyword evidence="2" id="KW-0808">Transferase</keyword>
<dbReference type="EMBL" id="QXHD01000004">
    <property type="protein sequence ID" value="NEZ58713.1"/>
    <property type="molecule type" value="Genomic_DNA"/>
</dbReference>
<reference evidence="2 3" key="1">
    <citation type="journal article" date="2020" name="Microb. Ecol.">
        <title>Ecogenomics of the Marine Benthic Filamentous Cyanobacterium Adonisia.</title>
        <authorList>
            <person name="Walter J.M."/>
            <person name="Coutinho F.H."/>
            <person name="Leomil L."/>
            <person name="Hargreaves P.I."/>
            <person name="Campeao M.E."/>
            <person name="Vieira V.V."/>
            <person name="Silva B.S."/>
            <person name="Fistarol G.O."/>
            <person name="Salomon P.S."/>
            <person name="Sawabe T."/>
            <person name="Mino S."/>
            <person name="Hosokawa M."/>
            <person name="Miyashita H."/>
            <person name="Maruyama F."/>
            <person name="van Verk M.C."/>
            <person name="Dutilh B.E."/>
            <person name="Thompson C.C."/>
            <person name="Thompson F.L."/>
        </authorList>
    </citation>
    <scope>NUCLEOTIDE SEQUENCE [LARGE SCALE GENOMIC DNA]</scope>
    <source>
        <strain evidence="2 3">CCMR0081</strain>
    </source>
</reference>
<evidence type="ECO:0000259" key="1">
    <source>
        <dbReference type="PROSITE" id="PS51186"/>
    </source>
</evidence>
<sequence length="168" mass="19375">MIHTEYLVSHLVGKDATNLFLANKACLPYAQTLEAMTYLNEYLALMHGIKVSCPIMRSGIIQMLDNPSLGIYVLAWRASDLRLIGQIEVKEIFEAMYNSRYCYLDNFAVLPEFQKQGIGTALLKYVMHDLKPKNATKYFRLYLSSENCQLRNFYIDRGFSDIGQMLQH</sequence>
<dbReference type="Pfam" id="PF00583">
    <property type="entry name" value="Acetyltransf_1"/>
    <property type="match status" value="1"/>
</dbReference>
<dbReference type="RefSeq" id="WP_163701497.1">
    <property type="nucleotide sequence ID" value="NZ_QXHD01000004.1"/>
</dbReference>
<feature type="domain" description="N-acetyltransferase" evidence="1">
    <location>
        <begin position="31"/>
        <end position="168"/>
    </location>
</feature>
<evidence type="ECO:0000313" key="3">
    <source>
        <dbReference type="Proteomes" id="UP000481033"/>
    </source>
</evidence>
<dbReference type="Proteomes" id="UP000481033">
    <property type="component" value="Unassembled WGS sequence"/>
</dbReference>
<comment type="caution">
    <text evidence="2">The sequence shown here is derived from an EMBL/GenBank/DDBJ whole genome shotgun (WGS) entry which is preliminary data.</text>
</comment>
<evidence type="ECO:0000313" key="2">
    <source>
        <dbReference type="EMBL" id="NEZ58713.1"/>
    </source>
</evidence>
<dbReference type="PROSITE" id="PS51186">
    <property type="entry name" value="GNAT"/>
    <property type="match status" value="1"/>
</dbReference>
<dbReference type="InterPro" id="IPR016181">
    <property type="entry name" value="Acyl_CoA_acyltransferase"/>
</dbReference>
<dbReference type="GO" id="GO:0016747">
    <property type="term" value="F:acyltransferase activity, transferring groups other than amino-acyl groups"/>
    <property type="evidence" value="ECO:0007669"/>
    <property type="project" value="InterPro"/>
</dbReference>
<gene>
    <name evidence="2" type="ORF">DXZ20_24340</name>
</gene>
<dbReference type="CDD" id="cd04301">
    <property type="entry name" value="NAT_SF"/>
    <property type="match status" value="1"/>
</dbReference>